<gene>
    <name evidence="1" type="ORF">CQW49_03025</name>
</gene>
<keyword evidence="2" id="KW-1185">Reference proteome</keyword>
<dbReference type="KEGG" id="mtw:CQW49_03025"/>
<dbReference type="InterPro" id="IPR008949">
    <property type="entry name" value="Isoprenoid_synthase_dom_sf"/>
</dbReference>
<dbReference type="STRING" id="595536.GCA_000178815_00342"/>
<dbReference type="SUPFAM" id="SSF48576">
    <property type="entry name" value="Terpenoid synthases"/>
    <property type="match status" value="1"/>
</dbReference>
<dbReference type="EMBL" id="CP023737">
    <property type="protein sequence ID" value="ATQ66970.1"/>
    <property type="molecule type" value="Genomic_DNA"/>
</dbReference>
<dbReference type="InterPro" id="IPR002060">
    <property type="entry name" value="Squ/phyt_synthse"/>
</dbReference>
<dbReference type="Gene3D" id="1.10.600.10">
    <property type="entry name" value="Farnesyl Diphosphate Synthase"/>
    <property type="match status" value="1"/>
</dbReference>
<dbReference type="Pfam" id="PF00494">
    <property type="entry name" value="SQS_PSY"/>
    <property type="match status" value="1"/>
</dbReference>
<evidence type="ECO:0000313" key="2">
    <source>
        <dbReference type="Proteomes" id="UP000230709"/>
    </source>
</evidence>
<evidence type="ECO:0000313" key="1">
    <source>
        <dbReference type="EMBL" id="ATQ66970.1"/>
    </source>
</evidence>
<dbReference type="RefSeq" id="WP_003611016.1">
    <property type="nucleotide sequence ID" value="NZ_ADVE02000001.1"/>
</dbReference>
<organism evidence="1 2">
    <name type="scientific">Methylosinus trichosporium (strain ATCC 35070 / NCIMB 11131 / UNIQEM 75 / OB3b)</name>
    <dbReference type="NCBI Taxonomy" id="595536"/>
    <lineage>
        <taxon>Bacteria</taxon>
        <taxon>Pseudomonadati</taxon>
        <taxon>Pseudomonadota</taxon>
        <taxon>Alphaproteobacteria</taxon>
        <taxon>Hyphomicrobiales</taxon>
        <taxon>Methylocystaceae</taxon>
        <taxon>Methylosinus</taxon>
    </lineage>
</organism>
<reference evidence="2" key="1">
    <citation type="submission" date="2017-10" db="EMBL/GenBank/DDBJ databases">
        <title>Completed PacBio SMRT sequence of Methylosinus trichosporium OB3b reveals presence of a third large plasmid.</title>
        <authorList>
            <person name="Charles T.C."/>
            <person name="Lynch M.D.J."/>
            <person name="Heil J.R."/>
            <person name="Cheng J."/>
        </authorList>
    </citation>
    <scope>NUCLEOTIDE SEQUENCE [LARGE SCALE GENOMIC DNA]</scope>
    <source>
        <strain evidence="2">OB3b</strain>
    </source>
</reference>
<accession>A0A2D2CW69</accession>
<proteinExistence type="predicted"/>
<protein>
    <submittedName>
        <fullName evidence="1">Phytoene/squalene synthase family protein</fullName>
    </submittedName>
</protein>
<name>A0A2D2CW69_METT3</name>
<dbReference type="AlphaFoldDB" id="A0A2D2CW69"/>
<dbReference type="Proteomes" id="UP000230709">
    <property type="component" value="Chromosome"/>
</dbReference>
<sequence>MDDAPTHSDAELAENYRRCEKLVREQDIDLWLATLFAPAQARPHLHAIGAFAVEVAGVRAKTSQPLLGEMRLRWWYDALEAPGEAGAGEESGGARAHPIADALIDTLDRRAIAREEVVRLLEAHVFDLYDEPMETMEALETYCDNVFGAPMRWRAAAIDAEDAARQDEALRSAGRAAGLAWVMRSLPRHIALGQRFVPAELMARHRAEEDFAHARATPTTRAALAELSARARAHYETARRSIRDDGAARAALLPAALVPLYLRPMEGAAYDPFRPPAPPAQWRRQWRLWRAARSGGL</sequence>